<feature type="non-terminal residue" evidence="1">
    <location>
        <position position="1"/>
    </location>
</feature>
<protein>
    <submittedName>
        <fullName evidence="1">GTPase obg</fullName>
    </submittedName>
</protein>
<gene>
    <name evidence="1" type="primary">obg_10</name>
    <name evidence="2" type="synonym">obg_9</name>
    <name evidence="1" type="ORF">CM83_20796</name>
    <name evidence="2" type="ORF">CM83_20807</name>
</gene>
<proteinExistence type="predicted"/>
<sequence>LFTISADDVVVPYMAVGNPLQRRLCEHIFAAGGVISVSLAHENTLRGTCVCVQRDYVCDVPPSTHKLFTATATADGWRVEGQASFVAGDFAAALLVRAVTSSSRDGRGLGFVNHETIFLLPAAQLAETGALRVLRTTRDAVTTVSR</sequence>
<evidence type="ECO:0000313" key="1">
    <source>
        <dbReference type="EMBL" id="JAG41087.1"/>
    </source>
</evidence>
<reference evidence="1" key="2">
    <citation type="submission" date="2014-07" db="EMBL/GenBank/DDBJ databases">
        <authorList>
            <person name="Hull J."/>
        </authorList>
    </citation>
    <scope>NUCLEOTIDE SEQUENCE</scope>
</reference>
<accession>A0A0A9Z760</accession>
<dbReference type="EMBL" id="GBHO01002516">
    <property type="protein sequence ID" value="JAG41088.1"/>
    <property type="molecule type" value="Transcribed_RNA"/>
</dbReference>
<reference evidence="1" key="1">
    <citation type="journal article" date="2014" name="PLoS ONE">
        <title>Transcriptome-Based Identification of ABC Transporters in the Western Tarnished Plant Bug Lygus hesperus.</title>
        <authorList>
            <person name="Hull J.J."/>
            <person name="Chaney K."/>
            <person name="Geib S.M."/>
            <person name="Fabrick J.A."/>
            <person name="Brent C.S."/>
            <person name="Walsh D."/>
            <person name="Lavine L.C."/>
        </authorList>
    </citation>
    <scope>NUCLEOTIDE SEQUENCE</scope>
</reference>
<evidence type="ECO:0000313" key="2">
    <source>
        <dbReference type="EMBL" id="JAG41088.1"/>
    </source>
</evidence>
<dbReference type="EMBL" id="GBHO01002517">
    <property type="protein sequence ID" value="JAG41087.1"/>
    <property type="molecule type" value="Transcribed_RNA"/>
</dbReference>
<organism evidence="1">
    <name type="scientific">Lygus hesperus</name>
    <name type="common">Western plant bug</name>
    <dbReference type="NCBI Taxonomy" id="30085"/>
    <lineage>
        <taxon>Eukaryota</taxon>
        <taxon>Metazoa</taxon>
        <taxon>Ecdysozoa</taxon>
        <taxon>Arthropoda</taxon>
        <taxon>Hexapoda</taxon>
        <taxon>Insecta</taxon>
        <taxon>Pterygota</taxon>
        <taxon>Neoptera</taxon>
        <taxon>Paraneoptera</taxon>
        <taxon>Hemiptera</taxon>
        <taxon>Heteroptera</taxon>
        <taxon>Panheteroptera</taxon>
        <taxon>Cimicomorpha</taxon>
        <taxon>Miridae</taxon>
        <taxon>Mirini</taxon>
        <taxon>Lygus</taxon>
    </lineage>
</organism>
<name>A0A0A9Z760_LYGHE</name>
<dbReference type="AlphaFoldDB" id="A0A0A9Z760"/>